<comment type="cofactor">
    <cofactor evidence="1">
        <name>Mg(2+)</name>
        <dbReference type="ChEBI" id="CHEBI:18420"/>
    </cofactor>
</comment>
<comment type="catalytic activity">
    <reaction evidence="1">
        <text>ATP + H2O = ADP + phosphate + H(+)</text>
        <dbReference type="Rhea" id="RHEA:13065"/>
        <dbReference type="ChEBI" id="CHEBI:15377"/>
        <dbReference type="ChEBI" id="CHEBI:15378"/>
        <dbReference type="ChEBI" id="CHEBI:30616"/>
        <dbReference type="ChEBI" id="CHEBI:43474"/>
        <dbReference type="ChEBI" id="CHEBI:456216"/>
        <dbReference type="EC" id="5.6.2.3"/>
    </reaction>
</comment>
<dbReference type="GO" id="GO:0006310">
    <property type="term" value="P:DNA recombination"/>
    <property type="evidence" value="ECO:0007669"/>
    <property type="project" value="UniProtKB-KW"/>
</dbReference>
<dbReference type="STRING" id="31234.E3N019"/>
<gene>
    <name evidence="3" type="ORF">CRE_08464</name>
</gene>
<evidence type="ECO:0000256" key="1">
    <source>
        <dbReference type="RuleBase" id="RU363044"/>
    </source>
</evidence>
<comment type="similarity">
    <text evidence="1">Belongs to the helicase family.</text>
</comment>
<name>E3N019_CAERE</name>
<dbReference type="InterPro" id="IPR027417">
    <property type="entry name" value="P-loop_NTPase"/>
</dbReference>
<keyword evidence="1" id="KW-0233">DNA recombination</keyword>
<dbReference type="GO" id="GO:0000723">
    <property type="term" value="P:telomere maintenance"/>
    <property type="evidence" value="ECO:0007669"/>
    <property type="project" value="InterPro"/>
</dbReference>
<dbReference type="GO" id="GO:0043139">
    <property type="term" value="F:5'-3' DNA helicase activity"/>
    <property type="evidence" value="ECO:0007669"/>
    <property type="project" value="UniProtKB-EC"/>
</dbReference>
<proteinExistence type="inferred from homology"/>
<sequence length="144" mass="15725">MIEAPGDCGKSRMLKILVNDFFGSENACLVTPFIGGAAFNVGGNTIHSTLGISPKSVAEFKRMNNSLKTQLTDLLKDVKVFFIEEISLISVVLLIQASVHLQILKNDGRPFGDFMQLLPVQSPPVFGDFSSKLKAPRDMLVENV</sequence>
<reference evidence="3" key="1">
    <citation type="submission" date="2007-07" db="EMBL/GenBank/DDBJ databases">
        <title>PCAP assembly of the Caenorhabditis remanei genome.</title>
        <authorList>
            <consortium name="The Caenorhabditis remanei Sequencing Consortium"/>
            <person name="Wilson R.K."/>
        </authorList>
    </citation>
    <scope>NUCLEOTIDE SEQUENCE [LARGE SCALE GENOMIC DNA]</scope>
    <source>
        <strain evidence="3">PB4641</strain>
    </source>
</reference>
<dbReference type="GO" id="GO:0006281">
    <property type="term" value="P:DNA repair"/>
    <property type="evidence" value="ECO:0007669"/>
    <property type="project" value="UniProtKB-KW"/>
</dbReference>
<dbReference type="GO" id="GO:0005524">
    <property type="term" value="F:ATP binding"/>
    <property type="evidence" value="ECO:0007669"/>
    <property type="project" value="UniProtKB-KW"/>
</dbReference>
<keyword evidence="1" id="KW-0547">Nucleotide-binding</keyword>
<dbReference type="InParanoid" id="E3N019"/>
<dbReference type="GO" id="GO:0016887">
    <property type="term" value="F:ATP hydrolysis activity"/>
    <property type="evidence" value="ECO:0007669"/>
    <property type="project" value="RHEA"/>
</dbReference>
<evidence type="ECO:0000313" key="3">
    <source>
        <dbReference type="EMBL" id="EFP13174.1"/>
    </source>
</evidence>
<evidence type="ECO:0000313" key="4">
    <source>
        <dbReference type="Proteomes" id="UP000008281"/>
    </source>
</evidence>
<dbReference type="Gene3D" id="3.40.50.300">
    <property type="entry name" value="P-loop containing nucleotide triphosphate hydrolases"/>
    <property type="match status" value="1"/>
</dbReference>
<dbReference type="Proteomes" id="UP000008281">
    <property type="component" value="Unassembled WGS sequence"/>
</dbReference>
<keyword evidence="1" id="KW-0227">DNA damage</keyword>
<protein>
    <recommendedName>
        <fullName evidence="1">ATP-dependent DNA helicase</fullName>
        <ecNumber evidence="1">5.6.2.3</ecNumber>
    </recommendedName>
</protein>
<keyword evidence="1" id="KW-0067">ATP-binding</keyword>
<dbReference type="Pfam" id="PF05970">
    <property type="entry name" value="PIF1"/>
    <property type="match status" value="1"/>
</dbReference>
<keyword evidence="1" id="KW-0378">Hydrolase</keyword>
<accession>E3N019</accession>
<dbReference type="EMBL" id="DS268503">
    <property type="protein sequence ID" value="EFP13174.1"/>
    <property type="molecule type" value="Genomic_DNA"/>
</dbReference>
<feature type="domain" description="DNA helicase Pif1-like DEAD-box helicase" evidence="2">
    <location>
        <begin position="6"/>
        <end position="121"/>
    </location>
</feature>
<dbReference type="EC" id="5.6.2.3" evidence="1"/>
<dbReference type="OrthoDB" id="416437at2759"/>
<keyword evidence="1" id="KW-0234">DNA repair</keyword>
<keyword evidence="1" id="KW-0347">Helicase</keyword>
<dbReference type="AlphaFoldDB" id="E3N019"/>
<dbReference type="HOGENOM" id="CLU_1798260_0_0_1"/>
<organism evidence="4">
    <name type="scientific">Caenorhabditis remanei</name>
    <name type="common">Caenorhabditis vulgaris</name>
    <dbReference type="NCBI Taxonomy" id="31234"/>
    <lineage>
        <taxon>Eukaryota</taxon>
        <taxon>Metazoa</taxon>
        <taxon>Ecdysozoa</taxon>
        <taxon>Nematoda</taxon>
        <taxon>Chromadorea</taxon>
        <taxon>Rhabditida</taxon>
        <taxon>Rhabditina</taxon>
        <taxon>Rhabditomorpha</taxon>
        <taxon>Rhabditoidea</taxon>
        <taxon>Rhabditidae</taxon>
        <taxon>Peloderinae</taxon>
        <taxon>Caenorhabditis</taxon>
    </lineage>
</organism>
<dbReference type="InterPro" id="IPR010285">
    <property type="entry name" value="DNA_helicase_pif1-like_DEAD"/>
</dbReference>
<keyword evidence="4" id="KW-1185">Reference proteome</keyword>
<evidence type="ECO:0000259" key="2">
    <source>
        <dbReference type="Pfam" id="PF05970"/>
    </source>
</evidence>